<gene>
    <name evidence="2" type="ORF">HETIRDRAFT_430326</name>
</gene>
<sequence>MYELLAVHFDFTFCANVDTLRRTTLYFSMLEHLRGHIRVASRANALSRTSRPILSTENLSISFTAIHANATSSLKVLESCITISLLTIQVALDATLAQVSCVACNGRGFYVDESEGHCPNPSNRPKCDRCAVGVETLDKNNTSHYSEHGREVCPSAFATAQELEPHIKESSAHPRTPSVHVLNTPCSSSYTTGPAVRSSPHLKSSSTASPIVQVTPTQFYRSSPMPSNKLGTFDRYREHIFNTAPDASSCSSSVFSLSSSKTMTSALGTLTPLPETDEDIPAAHMLGNALYHEFSLSRHPTPFHTSDRTGKRSWASPSISRSANDSVDSPASTPRQDTAPSVFEEFLFHLPSIDTHNLPNSFERIKDATGISLEVTPSTARSKGPLARTSLSGDLSRFHLLKGVPSPVESLKPLVSPSHAQSNEIDSANGKTSVQSISFHCRVCRVDPCRNVTATACGHIFCYE</sequence>
<dbReference type="GeneID" id="20674439"/>
<feature type="compositionally biased region" description="Polar residues" evidence="1">
    <location>
        <begin position="201"/>
        <end position="210"/>
    </location>
</feature>
<reference evidence="2 3" key="1">
    <citation type="journal article" date="2012" name="New Phytol.">
        <title>Insight into trade-off between wood decay and parasitism from the genome of a fungal forest pathogen.</title>
        <authorList>
            <person name="Olson A."/>
            <person name="Aerts A."/>
            <person name="Asiegbu F."/>
            <person name="Belbahri L."/>
            <person name="Bouzid O."/>
            <person name="Broberg A."/>
            <person name="Canback B."/>
            <person name="Coutinho P.M."/>
            <person name="Cullen D."/>
            <person name="Dalman K."/>
            <person name="Deflorio G."/>
            <person name="van Diepen L.T."/>
            <person name="Dunand C."/>
            <person name="Duplessis S."/>
            <person name="Durling M."/>
            <person name="Gonthier P."/>
            <person name="Grimwood J."/>
            <person name="Fossdal C.G."/>
            <person name="Hansson D."/>
            <person name="Henrissat B."/>
            <person name="Hietala A."/>
            <person name="Himmelstrand K."/>
            <person name="Hoffmeister D."/>
            <person name="Hogberg N."/>
            <person name="James T.Y."/>
            <person name="Karlsson M."/>
            <person name="Kohler A."/>
            <person name="Kues U."/>
            <person name="Lee Y.H."/>
            <person name="Lin Y.C."/>
            <person name="Lind M."/>
            <person name="Lindquist E."/>
            <person name="Lombard V."/>
            <person name="Lucas S."/>
            <person name="Lunden K."/>
            <person name="Morin E."/>
            <person name="Murat C."/>
            <person name="Park J."/>
            <person name="Raffaello T."/>
            <person name="Rouze P."/>
            <person name="Salamov A."/>
            <person name="Schmutz J."/>
            <person name="Solheim H."/>
            <person name="Stahlberg J."/>
            <person name="Velez H."/>
            <person name="de Vries R.P."/>
            <person name="Wiebenga A."/>
            <person name="Woodward S."/>
            <person name="Yakovlev I."/>
            <person name="Garbelotto M."/>
            <person name="Martin F."/>
            <person name="Grigoriev I.V."/>
            <person name="Stenlid J."/>
        </authorList>
    </citation>
    <scope>NUCLEOTIDE SEQUENCE [LARGE SCALE GENOMIC DNA]</scope>
    <source>
        <strain evidence="2 3">TC 32-1</strain>
    </source>
</reference>
<proteinExistence type="predicted"/>
<dbReference type="OrthoDB" id="2756190at2759"/>
<feature type="region of interest" description="Disordered" evidence="1">
    <location>
        <begin position="190"/>
        <end position="210"/>
    </location>
</feature>
<feature type="compositionally biased region" description="Polar residues" evidence="1">
    <location>
        <begin position="315"/>
        <end position="337"/>
    </location>
</feature>
<accession>W4JQL8</accession>
<protein>
    <submittedName>
        <fullName evidence="2">Uncharacterized protein</fullName>
    </submittedName>
</protein>
<dbReference type="InParanoid" id="W4JQL8"/>
<dbReference type="HOGENOM" id="CLU_589325_0_0_1"/>
<evidence type="ECO:0000313" key="3">
    <source>
        <dbReference type="Proteomes" id="UP000030671"/>
    </source>
</evidence>
<evidence type="ECO:0000313" key="2">
    <source>
        <dbReference type="EMBL" id="ETW75823.1"/>
    </source>
</evidence>
<keyword evidence="3" id="KW-1185">Reference proteome</keyword>
<dbReference type="EMBL" id="KI925465">
    <property type="protein sequence ID" value="ETW75823.1"/>
    <property type="molecule type" value="Genomic_DNA"/>
</dbReference>
<organism evidence="2 3">
    <name type="scientific">Heterobasidion irregulare (strain TC 32-1)</name>
    <dbReference type="NCBI Taxonomy" id="747525"/>
    <lineage>
        <taxon>Eukaryota</taxon>
        <taxon>Fungi</taxon>
        <taxon>Dikarya</taxon>
        <taxon>Basidiomycota</taxon>
        <taxon>Agaricomycotina</taxon>
        <taxon>Agaricomycetes</taxon>
        <taxon>Russulales</taxon>
        <taxon>Bondarzewiaceae</taxon>
        <taxon>Heterobasidion</taxon>
        <taxon>Heterobasidion annosum species complex</taxon>
    </lineage>
</organism>
<dbReference type="Proteomes" id="UP000030671">
    <property type="component" value="Unassembled WGS sequence"/>
</dbReference>
<evidence type="ECO:0000256" key="1">
    <source>
        <dbReference type="SAM" id="MobiDB-lite"/>
    </source>
</evidence>
<dbReference type="KEGG" id="hir:HETIRDRAFT_430326"/>
<name>W4JQL8_HETIT</name>
<feature type="region of interest" description="Disordered" evidence="1">
    <location>
        <begin position="302"/>
        <end position="337"/>
    </location>
</feature>
<dbReference type="RefSeq" id="XP_009552073.1">
    <property type="nucleotide sequence ID" value="XM_009553778.1"/>
</dbReference>
<dbReference type="AlphaFoldDB" id="W4JQL8"/>